<dbReference type="Gene3D" id="3.40.50.2000">
    <property type="entry name" value="Glycogen Phosphorylase B"/>
    <property type="match status" value="2"/>
</dbReference>
<dbReference type="InterPro" id="IPR050194">
    <property type="entry name" value="Glycosyltransferase_grp1"/>
</dbReference>
<keyword evidence="1" id="KW-0328">Glycosyltransferase</keyword>
<evidence type="ECO:0000256" key="1">
    <source>
        <dbReference type="ARBA" id="ARBA00022676"/>
    </source>
</evidence>
<reference evidence="4 5" key="1">
    <citation type="journal article" date="2019" name="Int. J. Syst. Evol. Microbiol.">
        <title>The Global Catalogue of Microorganisms (GCM) 10K type strain sequencing project: providing services to taxonomists for standard genome sequencing and annotation.</title>
        <authorList>
            <consortium name="The Broad Institute Genomics Platform"/>
            <consortium name="The Broad Institute Genome Sequencing Center for Infectious Disease"/>
            <person name="Wu L."/>
            <person name="Ma J."/>
        </authorList>
    </citation>
    <scope>NUCLEOTIDE SEQUENCE [LARGE SCALE GENOMIC DNA]</scope>
    <source>
        <strain evidence="4 5">JCM 15749</strain>
    </source>
</reference>
<dbReference type="PANTHER" id="PTHR45947:SF3">
    <property type="entry name" value="SULFOQUINOVOSYL TRANSFERASE SQD2"/>
    <property type="match status" value="1"/>
</dbReference>
<feature type="domain" description="Glycosyltransferase subfamily 4-like N-terminal" evidence="3">
    <location>
        <begin position="20"/>
        <end position="187"/>
    </location>
</feature>
<protein>
    <submittedName>
        <fullName evidence="4">Glycosyltransferase family 4 protein</fullName>
    </submittedName>
</protein>
<dbReference type="PANTHER" id="PTHR45947">
    <property type="entry name" value="SULFOQUINOVOSYL TRANSFERASE SQD2"/>
    <property type="match status" value="1"/>
</dbReference>
<evidence type="ECO:0000256" key="2">
    <source>
        <dbReference type="ARBA" id="ARBA00022679"/>
    </source>
</evidence>
<evidence type="ECO:0000313" key="4">
    <source>
        <dbReference type="EMBL" id="GAA2069462.1"/>
    </source>
</evidence>
<dbReference type="Pfam" id="PF13692">
    <property type="entry name" value="Glyco_trans_1_4"/>
    <property type="match status" value="1"/>
</dbReference>
<comment type="caution">
    <text evidence="4">The sequence shown here is derived from an EMBL/GenBank/DDBJ whole genome shotgun (WGS) entry which is preliminary data.</text>
</comment>
<dbReference type="RefSeq" id="WP_344323318.1">
    <property type="nucleotide sequence ID" value="NZ_BAAAPY010000001.1"/>
</dbReference>
<accession>A0ABN2VQF9</accession>
<gene>
    <name evidence="4" type="ORF">GCM10009821_02410</name>
</gene>
<dbReference type="InterPro" id="IPR028098">
    <property type="entry name" value="Glyco_trans_4-like_N"/>
</dbReference>
<sequence length="377" mass="39961">MSRLAYLCTDPGIPVFGTKGASVHVQEVVRSFRALGWDVTVYCTRRGDVVPSDLADLRVVEQRVAKGSTVERERRVASAAAVLADIAVQDGFDLVYERYSLFGTGGARAAAAASRPLVVEVNAPLVDEQGRHRELVDAAGAWSATRRTFVAADQLVCVSEPVASWVRALVDDDRTVRVVPNGVNTRRITPPATEPEPFTVGFVGTLKPWHGVEVLVEAFARAARPDWSLLLCGDGPGRGELEALARRRGVDVTFTGAVAPADVPRHLARMSVATAPYPAADGDDHYFSPLKLYEYFAAGLPVVASRIGQTAVVVRDGENGLLVPAGDPDALAAALTRLSESSGLRSRLGGTARSDAVRDHDWLGVVGGVLAHAGVAA</sequence>
<evidence type="ECO:0000259" key="3">
    <source>
        <dbReference type="Pfam" id="PF13439"/>
    </source>
</evidence>
<dbReference type="EMBL" id="BAAAPY010000001">
    <property type="protein sequence ID" value="GAA2069462.1"/>
    <property type="molecule type" value="Genomic_DNA"/>
</dbReference>
<dbReference type="SUPFAM" id="SSF53756">
    <property type="entry name" value="UDP-Glycosyltransferase/glycogen phosphorylase"/>
    <property type="match status" value="1"/>
</dbReference>
<keyword evidence="2" id="KW-0808">Transferase</keyword>
<keyword evidence="5" id="KW-1185">Reference proteome</keyword>
<proteinExistence type="predicted"/>
<dbReference type="Pfam" id="PF13439">
    <property type="entry name" value="Glyco_transf_4"/>
    <property type="match status" value="1"/>
</dbReference>
<dbReference type="Proteomes" id="UP001501480">
    <property type="component" value="Unassembled WGS sequence"/>
</dbReference>
<dbReference type="CDD" id="cd03801">
    <property type="entry name" value="GT4_PimA-like"/>
    <property type="match status" value="1"/>
</dbReference>
<name>A0ABN2VQF9_9ACTN</name>
<organism evidence="4 5">
    <name type="scientific">Aeromicrobium halocynthiae</name>
    <dbReference type="NCBI Taxonomy" id="560557"/>
    <lineage>
        <taxon>Bacteria</taxon>
        <taxon>Bacillati</taxon>
        <taxon>Actinomycetota</taxon>
        <taxon>Actinomycetes</taxon>
        <taxon>Propionibacteriales</taxon>
        <taxon>Nocardioidaceae</taxon>
        <taxon>Aeromicrobium</taxon>
    </lineage>
</organism>
<evidence type="ECO:0000313" key="5">
    <source>
        <dbReference type="Proteomes" id="UP001501480"/>
    </source>
</evidence>